<sequence>MYNILSRKAKRHTYTTMAQYTDDNDSSWESLDTTQSEGFDISCKKVSSNFSTCSSISFDFHSSCMLDGSFRSSTAGSEEKTEEELQWTRQDRKDRFMGDYYCLDSACLPPPRPRSVLAPSRKLELPATPPAPTDSEIIGLKTATPVRNDRWKAQLGAVDHRNLLSVRCDTNNKDDLPVEEVYDIQGDDEDFSETMKDEESTLSNALEEEEPISSNLTRNESCATLLKTNRSGETNRSNTLFSDTIPKMSIRTTDAIFYDSTHLTEHDSDSSSQSSFVSFDESSTLYEVATLEETTDHKQEIEAEETVRKANRSTIACDSAEITEAVFHLDLASLEVCSYDELEFALKDEEIRMHEKTELEVGSHCKSANTVSTLDVESLVESFSSLKTKEETLTA</sequence>
<dbReference type="Proteomes" id="UP001295423">
    <property type="component" value="Unassembled WGS sequence"/>
</dbReference>
<reference evidence="1" key="1">
    <citation type="submission" date="2023-08" db="EMBL/GenBank/DDBJ databases">
        <authorList>
            <person name="Audoor S."/>
            <person name="Bilcke G."/>
        </authorList>
    </citation>
    <scope>NUCLEOTIDE SEQUENCE</scope>
</reference>
<dbReference type="AlphaFoldDB" id="A0AAD2FE06"/>
<dbReference type="EMBL" id="CAKOGP040000347">
    <property type="protein sequence ID" value="CAJ1934608.1"/>
    <property type="molecule type" value="Genomic_DNA"/>
</dbReference>
<gene>
    <name evidence="1" type="ORF">CYCCA115_LOCUS3949</name>
</gene>
<organism evidence="1 2">
    <name type="scientific">Cylindrotheca closterium</name>
    <dbReference type="NCBI Taxonomy" id="2856"/>
    <lineage>
        <taxon>Eukaryota</taxon>
        <taxon>Sar</taxon>
        <taxon>Stramenopiles</taxon>
        <taxon>Ochrophyta</taxon>
        <taxon>Bacillariophyta</taxon>
        <taxon>Bacillariophyceae</taxon>
        <taxon>Bacillariophycidae</taxon>
        <taxon>Bacillariales</taxon>
        <taxon>Bacillariaceae</taxon>
        <taxon>Cylindrotheca</taxon>
    </lineage>
</organism>
<accession>A0AAD2FE06</accession>
<protein>
    <submittedName>
        <fullName evidence="1">Uncharacterized protein</fullName>
    </submittedName>
</protein>
<evidence type="ECO:0000313" key="2">
    <source>
        <dbReference type="Proteomes" id="UP001295423"/>
    </source>
</evidence>
<keyword evidence="2" id="KW-1185">Reference proteome</keyword>
<comment type="caution">
    <text evidence="1">The sequence shown here is derived from an EMBL/GenBank/DDBJ whole genome shotgun (WGS) entry which is preliminary data.</text>
</comment>
<evidence type="ECO:0000313" key="1">
    <source>
        <dbReference type="EMBL" id="CAJ1934608.1"/>
    </source>
</evidence>
<name>A0AAD2FE06_9STRA</name>
<proteinExistence type="predicted"/>